<gene>
    <name evidence="3" type="primary">SPP1</name>
    <name evidence="3" type="ORF">Tsubulata_014194</name>
</gene>
<reference evidence="3" key="2">
    <citation type="journal article" date="2023" name="Plants (Basel)">
        <title>Annotation of the Turnera subulata (Passifloraceae) Draft Genome Reveals the S-Locus Evolved after the Divergence of Turneroideae from Passifloroideae in a Stepwise Manner.</title>
        <authorList>
            <person name="Henning P.M."/>
            <person name="Roalson E.H."/>
            <person name="Mir W."/>
            <person name="McCubbin A.G."/>
            <person name="Shore J.S."/>
        </authorList>
    </citation>
    <scope>NUCLEOTIDE SEQUENCE</scope>
    <source>
        <strain evidence="3">F60SS</strain>
    </source>
</reference>
<evidence type="ECO:0000256" key="2">
    <source>
        <dbReference type="SAM" id="MobiDB-lite"/>
    </source>
</evidence>
<keyword evidence="1" id="KW-0645">Protease</keyword>
<dbReference type="GO" id="GO:0006508">
    <property type="term" value="P:proteolysis"/>
    <property type="evidence" value="ECO:0007669"/>
    <property type="project" value="UniProtKB-KW"/>
</dbReference>
<evidence type="ECO:0000256" key="1">
    <source>
        <dbReference type="ARBA" id="ARBA00022670"/>
    </source>
</evidence>
<feature type="compositionally biased region" description="Basic and acidic residues" evidence="2">
    <location>
        <begin position="61"/>
        <end position="74"/>
    </location>
</feature>
<dbReference type="GO" id="GO:0042500">
    <property type="term" value="F:aspartic endopeptidase activity, intramembrane cleaving"/>
    <property type="evidence" value="ECO:0007669"/>
    <property type="project" value="InterPro"/>
</dbReference>
<reference evidence="3" key="1">
    <citation type="submission" date="2022-02" db="EMBL/GenBank/DDBJ databases">
        <authorList>
            <person name="Henning P.M."/>
            <person name="McCubbin A.G."/>
            <person name="Shore J.S."/>
        </authorList>
    </citation>
    <scope>NUCLEOTIDE SEQUENCE</scope>
    <source>
        <strain evidence="3">F60SS</strain>
        <tissue evidence="3">Leaves</tissue>
    </source>
</reference>
<dbReference type="GO" id="GO:0016020">
    <property type="term" value="C:membrane"/>
    <property type="evidence" value="ECO:0007669"/>
    <property type="project" value="InterPro"/>
</dbReference>
<comment type="caution">
    <text evidence="3">The sequence shown here is derived from an EMBL/GenBank/DDBJ whole genome shotgun (WGS) entry which is preliminary data.</text>
</comment>
<feature type="region of interest" description="Disordered" evidence="2">
    <location>
        <begin position="54"/>
        <end position="74"/>
    </location>
</feature>
<dbReference type="Pfam" id="PF04258">
    <property type="entry name" value="Peptidase_A22B"/>
    <property type="match status" value="1"/>
</dbReference>
<sequence length="74" mass="8222">MEGIFVALVLRFDVSRGKESQYFKSAFLGYTVGLVLTTTAMKWLQAPQSIEFVESKTSASAKDESENNPSKKVE</sequence>
<keyword evidence="1" id="KW-0378">Hydrolase</keyword>
<proteinExistence type="predicted"/>
<dbReference type="AlphaFoldDB" id="A0A9Q0FW71"/>
<evidence type="ECO:0000313" key="4">
    <source>
        <dbReference type="Proteomes" id="UP001141552"/>
    </source>
</evidence>
<organism evidence="3 4">
    <name type="scientific">Turnera subulata</name>
    <dbReference type="NCBI Taxonomy" id="218843"/>
    <lineage>
        <taxon>Eukaryota</taxon>
        <taxon>Viridiplantae</taxon>
        <taxon>Streptophyta</taxon>
        <taxon>Embryophyta</taxon>
        <taxon>Tracheophyta</taxon>
        <taxon>Spermatophyta</taxon>
        <taxon>Magnoliopsida</taxon>
        <taxon>eudicotyledons</taxon>
        <taxon>Gunneridae</taxon>
        <taxon>Pentapetalae</taxon>
        <taxon>rosids</taxon>
        <taxon>fabids</taxon>
        <taxon>Malpighiales</taxon>
        <taxon>Passifloraceae</taxon>
        <taxon>Turnera</taxon>
    </lineage>
</organism>
<dbReference type="Proteomes" id="UP001141552">
    <property type="component" value="Unassembled WGS sequence"/>
</dbReference>
<name>A0A9Q0FW71_9ROSI</name>
<accession>A0A9Q0FW71</accession>
<keyword evidence="4" id="KW-1185">Reference proteome</keyword>
<protein>
    <submittedName>
        <fullName evidence="3">COMPASS (Complex proteins associated with Set1p) component</fullName>
    </submittedName>
</protein>
<evidence type="ECO:0000313" key="3">
    <source>
        <dbReference type="EMBL" id="KAJ4837770.1"/>
    </source>
</evidence>
<dbReference type="InterPro" id="IPR007369">
    <property type="entry name" value="Peptidase_A22B_SPP"/>
</dbReference>
<dbReference type="OrthoDB" id="29661at2759"/>
<dbReference type="EMBL" id="JAKUCV010003741">
    <property type="protein sequence ID" value="KAJ4837770.1"/>
    <property type="molecule type" value="Genomic_DNA"/>
</dbReference>